<dbReference type="AlphaFoldDB" id="W9NA98"/>
<name>W9NA98_FUSOX</name>
<reference evidence="2" key="1">
    <citation type="submission" date="2011-10" db="EMBL/GenBank/DDBJ databases">
        <title>The Genome Sequence of Fusarium oxysporum HDV247.</title>
        <authorList>
            <consortium name="The Broad Institute Genome Sequencing Platform"/>
            <person name="Ma L.-J."/>
            <person name="Gale L.R."/>
            <person name="Schwartz D.C."/>
            <person name="Zhou S."/>
            <person name="Corby-Kistler H."/>
            <person name="Young S.K."/>
            <person name="Zeng Q."/>
            <person name="Gargeya S."/>
            <person name="Fitzgerald M."/>
            <person name="Haas B."/>
            <person name="Abouelleil A."/>
            <person name="Alvarado L."/>
            <person name="Arachchi H.M."/>
            <person name="Berlin A."/>
            <person name="Brown A."/>
            <person name="Chapman S.B."/>
            <person name="Chen Z."/>
            <person name="Dunbar C."/>
            <person name="Freedman E."/>
            <person name="Gearin G."/>
            <person name="Goldberg J."/>
            <person name="Griggs A."/>
            <person name="Gujja S."/>
            <person name="Heiman D."/>
            <person name="Howarth C."/>
            <person name="Larson L."/>
            <person name="Lui A."/>
            <person name="MacDonald P.J.P."/>
            <person name="Montmayeur A."/>
            <person name="Murphy C."/>
            <person name="Neiman D."/>
            <person name="Pearson M."/>
            <person name="Priest M."/>
            <person name="Roberts A."/>
            <person name="Saif S."/>
            <person name="Shea T."/>
            <person name="Shenoy N."/>
            <person name="Sisk P."/>
            <person name="Stolte C."/>
            <person name="Sykes S."/>
            <person name="Wortman J."/>
            <person name="Nusbaum C."/>
            <person name="Birren B."/>
        </authorList>
    </citation>
    <scope>NUCLEOTIDE SEQUENCE [LARGE SCALE GENOMIC DNA]</scope>
    <source>
        <strain evidence="2">HDV247</strain>
    </source>
</reference>
<feature type="compositionally biased region" description="Polar residues" evidence="1">
    <location>
        <begin position="244"/>
        <end position="257"/>
    </location>
</feature>
<sequence>MGKYPLKKLSSEVEQFQKGLIHLTGSVDDHQYLIKTIGNWKRSLEITVWFRFTSDQLRSRIVEANHTNRLRNLFVFIYQETEIKKDGEEQQKRNPVIRSELKKFGLIELVFLGITLTVLQVKHLTDDEIKFIHEFLRQCIETNHLEPYLRQERFVTAIKNAHDINLVEQDFSDFQKFKKDTEARSNELASKKRKKVSDNDPAGETLRASSVSADVADDDNTCCFHHFLASLGSTEDEETSSSSHLPQIQAHVQQPASDESHIENCRSEEDSHPTTDLGRKGEDNENVASEGDIYAAQPLQKKARTGTEAHVEVPTAANTGRCLQEHQTPNVGPLTASPSVTQDRVLRTVFSGTFVRLIDAQAGLSILRAESDLSDQRTILTLAKKYSCLTFYPAPCSNQDIFRDRFAELAKDVSQNCPLSVPRDTPVYHVKRDEGLPHVGKELCTIQDRATLVVYKNGGIFLTFFLNDENGGGLRELKSSFKVHSKQGTSEPA</sequence>
<dbReference type="Proteomes" id="UP000030751">
    <property type="component" value="Unassembled WGS sequence"/>
</dbReference>
<feature type="compositionally biased region" description="Basic and acidic residues" evidence="1">
    <location>
        <begin position="258"/>
        <end position="283"/>
    </location>
</feature>
<accession>W9NA98</accession>
<organism evidence="2">
    <name type="scientific">Fusarium oxysporum f. sp. pisi HDV247</name>
    <dbReference type="NCBI Taxonomy" id="1080344"/>
    <lineage>
        <taxon>Eukaryota</taxon>
        <taxon>Fungi</taxon>
        <taxon>Dikarya</taxon>
        <taxon>Ascomycota</taxon>
        <taxon>Pezizomycotina</taxon>
        <taxon>Sordariomycetes</taxon>
        <taxon>Hypocreomycetidae</taxon>
        <taxon>Hypocreales</taxon>
        <taxon>Nectriaceae</taxon>
        <taxon>Fusarium</taxon>
        <taxon>Fusarium oxysporum species complex</taxon>
    </lineage>
</organism>
<feature type="region of interest" description="Disordered" evidence="1">
    <location>
        <begin position="234"/>
        <end position="295"/>
    </location>
</feature>
<evidence type="ECO:0000256" key="1">
    <source>
        <dbReference type="SAM" id="MobiDB-lite"/>
    </source>
</evidence>
<gene>
    <name evidence="2" type="ORF">FOVG_18821</name>
</gene>
<dbReference type="OrthoDB" id="5064112at2759"/>
<reference evidence="2" key="2">
    <citation type="submission" date="2012-05" db="EMBL/GenBank/DDBJ databases">
        <title>Annotation of the Genome Sequence of Fusarium oxysporum HDV247.</title>
        <authorList>
            <consortium name="The Broad Institute Genomics Platform"/>
            <person name="Ma L.-J."/>
            <person name="Corby-Kistler H."/>
            <person name="Broz K."/>
            <person name="Gale L.R."/>
            <person name="Jonkers W."/>
            <person name="O'Donnell K."/>
            <person name="Ploetz R."/>
            <person name="Steinberg C."/>
            <person name="Schwartz D.C."/>
            <person name="VanEtten H."/>
            <person name="Zhou S."/>
            <person name="Young S.K."/>
            <person name="Zeng Q."/>
            <person name="Gargeya S."/>
            <person name="Fitzgerald M."/>
            <person name="Abouelleil A."/>
            <person name="Alvarado L."/>
            <person name="Chapman S.B."/>
            <person name="Gainer-Dewar J."/>
            <person name="Goldberg J."/>
            <person name="Griggs A."/>
            <person name="Gujja S."/>
            <person name="Hansen M."/>
            <person name="Howarth C."/>
            <person name="Imamovic A."/>
            <person name="Ireland A."/>
            <person name="Larimer J."/>
            <person name="McCowan C."/>
            <person name="Murphy C."/>
            <person name="Pearson M."/>
            <person name="Poon T.W."/>
            <person name="Priest M."/>
            <person name="Roberts A."/>
            <person name="Saif S."/>
            <person name="Shea T."/>
            <person name="Sykes S."/>
            <person name="Wortman J."/>
            <person name="Nusbaum C."/>
            <person name="Birren B."/>
        </authorList>
    </citation>
    <scope>NUCLEOTIDE SEQUENCE</scope>
    <source>
        <strain evidence="2">HDV247</strain>
    </source>
</reference>
<feature type="region of interest" description="Disordered" evidence="1">
    <location>
        <begin position="185"/>
        <end position="211"/>
    </location>
</feature>
<proteinExistence type="predicted"/>
<dbReference type="EMBL" id="JH651088">
    <property type="protein sequence ID" value="EXA29703.1"/>
    <property type="molecule type" value="Genomic_DNA"/>
</dbReference>
<evidence type="ECO:0000313" key="2">
    <source>
        <dbReference type="EMBL" id="EXA29703.1"/>
    </source>
</evidence>
<protein>
    <submittedName>
        <fullName evidence="2">Uncharacterized protein</fullName>
    </submittedName>
</protein>